<dbReference type="PANTHER" id="PTHR47916">
    <property type="entry name" value="FRUCTOSE-BISPHOSPHATE ALDOLASE CLASS 1"/>
    <property type="match status" value="1"/>
</dbReference>
<gene>
    <name evidence="1" type="ORF">DHW61_08125</name>
</gene>
<dbReference type="CDD" id="cd00958">
    <property type="entry name" value="DhnA"/>
    <property type="match status" value="1"/>
</dbReference>
<reference evidence="1 2" key="1">
    <citation type="journal article" date="2018" name="Nat. Biotechnol.">
        <title>A standardized bacterial taxonomy based on genome phylogeny substantially revises the tree of life.</title>
        <authorList>
            <person name="Parks D.H."/>
            <person name="Chuvochina M."/>
            <person name="Waite D.W."/>
            <person name="Rinke C."/>
            <person name="Skarshewski A."/>
            <person name="Chaumeil P.A."/>
            <person name="Hugenholtz P."/>
        </authorList>
    </citation>
    <scope>NUCLEOTIDE SEQUENCE [LARGE SCALE GENOMIC DNA]</scope>
    <source>
        <strain evidence="1">UBA11728</strain>
    </source>
</reference>
<name>A0A3D2X5W5_9FIRM</name>
<dbReference type="InterPro" id="IPR050456">
    <property type="entry name" value="DeoC/FbaB_aldolase"/>
</dbReference>
<proteinExistence type="predicted"/>
<dbReference type="Gene3D" id="3.20.20.70">
    <property type="entry name" value="Aldolase class I"/>
    <property type="match status" value="1"/>
</dbReference>
<dbReference type="SUPFAM" id="SSF51569">
    <property type="entry name" value="Aldolase"/>
    <property type="match status" value="1"/>
</dbReference>
<dbReference type="InterPro" id="IPR041720">
    <property type="entry name" value="FbaB-like"/>
</dbReference>
<sequence length="267" mass="28809">MANVTQRMNHIIQPDGKTFIMAMDHGANFNVLPAMKDPKNLIRDIASAGADAFLATVGMADKFAESFLGKGIILRIDGGVSFLGDHSKAMQIVATAEDALRLGADSVITMGFPGSKFENEVLSNLSRVVMDCHKWGLPVTAEALPRGFEKAEDSRTPENITFACRQSVELGADIIKTEYTGDQDSFHRLTESVYAPVVILGGSKKVPEEQLLQEIKNALEAGAAGIAMGRNIWGHENPARYASAIAKLIHEDCSVDAALKEIHSKTV</sequence>
<dbReference type="SMART" id="SM01133">
    <property type="entry name" value="DeoC"/>
    <property type="match status" value="1"/>
</dbReference>
<organism evidence="1 2">
    <name type="scientific">Lachnoclostridium phytofermentans</name>
    <dbReference type="NCBI Taxonomy" id="66219"/>
    <lineage>
        <taxon>Bacteria</taxon>
        <taxon>Bacillati</taxon>
        <taxon>Bacillota</taxon>
        <taxon>Clostridia</taxon>
        <taxon>Lachnospirales</taxon>
        <taxon>Lachnospiraceae</taxon>
    </lineage>
</organism>
<evidence type="ECO:0000313" key="2">
    <source>
        <dbReference type="Proteomes" id="UP000262969"/>
    </source>
</evidence>
<dbReference type="PIRSF" id="PIRSF038992">
    <property type="entry name" value="Aldolase_Ia"/>
    <property type="match status" value="1"/>
</dbReference>
<accession>A0A3D2X5W5</accession>
<protein>
    <submittedName>
        <fullName evidence="1">Aldolase</fullName>
    </submittedName>
</protein>
<dbReference type="Proteomes" id="UP000262969">
    <property type="component" value="Unassembled WGS sequence"/>
</dbReference>
<dbReference type="Pfam" id="PF01791">
    <property type="entry name" value="DeoC"/>
    <property type="match status" value="1"/>
</dbReference>
<dbReference type="GO" id="GO:0004332">
    <property type="term" value="F:fructose-bisphosphate aldolase activity"/>
    <property type="evidence" value="ECO:0007669"/>
    <property type="project" value="InterPro"/>
</dbReference>
<dbReference type="AlphaFoldDB" id="A0A3D2X5W5"/>
<evidence type="ECO:0000313" key="1">
    <source>
        <dbReference type="EMBL" id="HCL02366.1"/>
    </source>
</evidence>
<comment type="caution">
    <text evidence="1">The sequence shown here is derived from an EMBL/GenBank/DDBJ whole genome shotgun (WGS) entry which is preliminary data.</text>
</comment>
<dbReference type="InterPro" id="IPR013785">
    <property type="entry name" value="Aldolase_TIM"/>
</dbReference>
<dbReference type="PANTHER" id="PTHR47916:SF1">
    <property type="entry name" value="3-HYDROXY-5-PHOSPHONOOXYPENTANE-2,4-DIONE THIOLASE"/>
    <property type="match status" value="1"/>
</dbReference>
<dbReference type="EMBL" id="DPVV01000264">
    <property type="protein sequence ID" value="HCL02366.1"/>
    <property type="molecule type" value="Genomic_DNA"/>
</dbReference>
<dbReference type="InterPro" id="IPR002915">
    <property type="entry name" value="DeoC/FbaB/LacD_aldolase"/>
</dbReference>